<reference evidence="3 4" key="1">
    <citation type="submission" date="2015-11" db="EMBL/GenBank/DDBJ databases">
        <title>Genome sequences of Lysobacter enzymogenes strain C3 and Lysobacter antibioticus ATCC 29479.</title>
        <authorList>
            <person name="Kobayashi D.Y."/>
        </authorList>
    </citation>
    <scope>NUCLEOTIDE SEQUENCE [LARGE SCALE GENOMIC DNA]</scope>
    <source>
        <strain evidence="3 4">C3</strain>
    </source>
</reference>
<comment type="similarity">
    <text evidence="1">Belongs to the flagella basal body rod proteins family.</text>
</comment>
<evidence type="ECO:0000313" key="3">
    <source>
        <dbReference type="EMBL" id="ALN59976.1"/>
    </source>
</evidence>
<dbReference type="OrthoDB" id="9794148at2"/>
<keyword evidence="3" id="KW-0969">Cilium</keyword>
<dbReference type="STRING" id="69.GLE_4635"/>
<dbReference type="AlphaFoldDB" id="A0A0S2DP92"/>
<name>A0A0S2DP92_LYSEN</name>
<proteinExistence type="inferred from homology"/>
<sequence>MSDTLFAIARSGMDVERLRMEVIAQNLANASSARGAGVEGYQPVRLVSGPNTASGFEQALGDAARGYTVHAPGALAGARSYGVQATAAPPRIVHEPANPLADADGNVAYPGVDHAGEMALMVQTQRVYEANVVMYNSARSMFMRAMDIGGNSP</sequence>
<dbReference type="KEGG" id="lez:GLE_4635"/>
<dbReference type="PATRIC" id="fig|69.6.peg.4571"/>
<feature type="domain" description="Flagellar basal-body/hook protein C-terminal" evidence="2">
    <location>
        <begin position="105"/>
        <end position="147"/>
    </location>
</feature>
<keyword evidence="3" id="KW-0966">Cell projection</keyword>
<evidence type="ECO:0000259" key="2">
    <source>
        <dbReference type="Pfam" id="PF06429"/>
    </source>
</evidence>
<protein>
    <submittedName>
        <fullName evidence="3">Flagellar basal-body rod protein</fullName>
    </submittedName>
</protein>
<accession>A0A0S2DP92</accession>
<dbReference type="Proteomes" id="UP000061569">
    <property type="component" value="Chromosome"/>
</dbReference>
<gene>
    <name evidence="3" type="primary">flgC</name>
    <name evidence="3" type="ORF">GLE_4635</name>
</gene>
<dbReference type="Pfam" id="PF06429">
    <property type="entry name" value="Flg_bbr_C"/>
    <property type="match status" value="1"/>
</dbReference>
<keyword evidence="3" id="KW-0282">Flagellum</keyword>
<organism evidence="3 4">
    <name type="scientific">Lysobacter enzymogenes</name>
    <dbReference type="NCBI Taxonomy" id="69"/>
    <lineage>
        <taxon>Bacteria</taxon>
        <taxon>Pseudomonadati</taxon>
        <taxon>Pseudomonadota</taxon>
        <taxon>Gammaproteobacteria</taxon>
        <taxon>Lysobacterales</taxon>
        <taxon>Lysobacteraceae</taxon>
        <taxon>Lysobacter</taxon>
    </lineage>
</organism>
<dbReference type="EMBL" id="CP013140">
    <property type="protein sequence ID" value="ALN59976.1"/>
    <property type="molecule type" value="Genomic_DNA"/>
</dbReference>
<evidence type="ECO:0000313" key="4">
    <source>
        <dbReference type="Proteomes" id="UP000061569"/>
    </source>
</evidence>
<evidence type="ECO:0000256" key="1">
    <source>
        <dbReference type="ARBA" id="ARBA00009677"/>
    </source>
</evidence>
<dbReference type="InterPro" id="IPR010930">
    <property type="entry name" value="Flg_bb/hook_C_dom"/>
</dbReference>